<accession>A0A2A4B229</accession>
<dbReference type="Proteomes" id="UP000218366">
    <property type="component" value="Unassembled WGS sequence"/>
</dbReference>
<dbReference type="Pfam" id="PF03795">
    <property type="entry name" value="YCII"/>
    <property type="match status" value="1"/>
</dbReference>
<dbReference type="InterPro" id="IPR005545">
    <property type="entry name" value="YCII"/>
</dbReference>
<dbReference type="GO" id="GO:0016787">
    <property type="term" value="F:hydrolase activity"/>
    <property type="evidence" value="ECO:0007669"/>
    <property type="project" value="UniProtKB-KW"/>
</dbReference>
<comment type="caution">
    <text evidence="3">The sequence shown here is derived from an EMBL/GenBank/DDBJ whole genome shotgun (WGS) entry which is preliminary data.</text>
</comment>
<dbReference type="SUPFAM" id="SSF54909">
    <property type="entry name" value="Dimeric alpha+beta barrel"/>
    <property type="match status" value="1"/>
</dbReference>
<proteinExistence type="inferred from homology"/>
<protein>
    <submittedName>
        <fullName evidence="3">GTP cyclohydrolase</fullName>
    </submittedName>
</protein>
<dbReference type="AlphaFoldDB" id="A0A2A4B229"/>
<name>A0A2A4B229_9SPHN</name>
<comment type="similarity">
    <text evidence="1">Belongs to the YciI family.</text>
</comment>
<evidence type="ECO:0000313" key="3">
    <source>
        <dbReference type="EMBL" id="PCD01686.1"/>
    </source>
</evidence>
<evidence type="ECO:0000256" key="1">
    <source>
        <dbReference type="ARBA" id="ARBA00007689"/>
    </source>
</evidence>
<dbReference type="EMBL" id="NWMW01000003">
    <property type="protein sequence ID" value="PCD01686.1"/>
    <property type="molecule type" value="Genomic_DNA"/>
</dbReference>
<dbReference type="RefSeq" id="WP_096344431.1">
    <property type="nucleotide sequence ID" value="NZ_NWMW01000003.1"/>
</dbReference>
<reference evidence="3 4" key="1">
    <citation type="submission" date="2017-09" db="EMBL/GenBank/DDBJ databases">
        <title>Sphingomonas spermidinifaciens 9NM-10, whole genome shotgun sequence.</title>
        <authorList>
            <person name="Feng G."/>
            <person name="Zhu H."/>
        </authorList>
    </citation>
    <scope>NUCLEOTIDE SEQUENCE [LARGE SCALE GENOMIC DNA]</scope>
    <source>
        <strain evidence="3 4">9NM-10</strain>
    </source>
</reference>
<gene>
    <name evidence="3" type="ORF">COC42_16355</name>
</gene>
<organism evidence="3 4">
    <name type="scientific">Sphingomonas spermidinifaciens</name>
    <dbReference type="NCBI Taxonomy" id="1141889"/>
    <lineage>
        <taxon>Bacteria</taxon>
        <taxon>Pseudomonadati</taxon>
        <taxon>Pseudomonadota</taxon>
        <taxon>Alphaproteobacteria</taxon>
        <taxon>Sphingomonadales</taxon>
        <taxon>Sphingomonadaceae</taxon>
        <taxon>Sphingomonas</taxon>
    </lineage>
</organism>
<keyword evidence="3" id="KW-0378">Hydrolase</keyword>
<sequence length="100" mass="10518">MIRPATPLTLVLITYTDMDAIERLRPAHVEWIREAIDAGVMLLAGRRDDAAGGVLLFRGTPEHVRPVAESDPFVTGGGATIELVGFPANLAADALAGVLG</sequence>
<feature type="domain" description="YCII-related" evidence="2">
    <location>
        <begin position="11"/>
        <end position="79"/>
    </location>
</feature>
<evidence type="ECO:0000259" key="2">
    <source>
        <dbReference type="Pfam" id="PF03795"/>
    </source>
</evidence>
<keyword evidence="4" id="KW-1185">Reference proteome</keyword>
<evidence type="ECO:0000313" key="4">
    <source>
        <dbReference type="Proteomes" id="UP000218366"/>
    </source>
</evidence>
<dbReference type="InterPro" id="IPR011008">
    <property type="entry name" value="Dimeric_a/b-barrel"/>
</dbReference>
<dbReference type="OrthoDB" id="9814407at2"/>
<dbReference type="Gene3D" id="3.30.70.1060">
    <property type="entry name" value="Dimeric alpha+beta barrel"/>
    <property type="match status" value="1"/>
</dbReference>